<name>A0A1X6ZW78_9RHOB</name>
<dbReference type="Gene3D" id="3.40.630.30">
    <property type="match status" value="1"/>
</dbReference>
<dbReference type="PROSITE" id="PS51186">
    <property type="entry name" value="GNAT"/>
    <property type="match status" value="2"/>
</dbReference>
<dbReference type="Gene3D" id="3.40.630.90">
    <property type="match status" value="1"/>
</dbReference>
<dbReference type="EMBL" id="FWFN01000006">
    <property type="protein sequence ID" value="SLN61502.1"/>
    <property type="molecule type" value="Genomic_DNA"/>
</dbReference>
<dbReference type="SUPFAM" id="SSF55729">
    <property type="entry name" value="Acyl-CoA N-acyltransferases (Nat)"/>
    <property type="match status" value="1"/>
</dbReference>
<feature type="domain" description="N-acetyltransferase" evidence="1">
    <location>
        <begin position="3"/>
        <end position="141"/>
    </location>
</feature>
<reference evidence="2 3" key="1">
    <citation type="submission" date="2017-03" db="EMBL/GenBank/DDBJ databases">
        <authorList>
            <person name="Afonso C.L."/>
            <person name="Miller P.J."/>
            <person name="Scott M.A."/>
            <person name="Spackman E."/>
            <person name="Goraichik I."/>
            <person name="Dimitrov K.M."/>
            <person name="Suarez D.L."/>
            <person name="Swayne D.E."/>
        </authorList>
    </citation>
    <scope>NUCLEOTIDE SEQUENCE [LARGE SCALE GENOMIC DNA]</scope>
    <source>
        <strain evidence="2 3">CECT 7751</strain>
    </source>
</reference>
<dbReference type="InterPro" id="IPR016181">
    <property type="entry name" value="Acyl_CoA_acyltransferase"/>
</dbReference>
<dbReference type="OrthoDB" id="20916at2"/>
<dbReference type="Pfam" id="PF00583">
    <property type="entry name" value="Acetyltransf_1"/>
    <property type="match status" value="1"/>
</dbReference>
<dbReference type="RefSeq" id="WP_085889118.1">
    <property type="nucleotide sequence ID" value="NZ_FWFN01000006.1"/>
</dbReference>
<dbReference type="CDD" id="cd04301">
    <property type="entry name" value="NAT_SF"/>
    <property type="match status" value="1"/>
</dbReference>
<keyword evidence="2" id="KW-0808">Transferase</keyword>
<dbReference type="InterPro" id="IPR000182">
    <property type="entry name" value="GNAT_dom"/>
</dbReference>
<proteinExistence type="predicted"/>
<sequence length="278" mass="28574">MSAVMRVATAADVARMLDWAAAEGWNPGLGDAAAFRAADPQGFFVAEVEGAPVAAISVVTHSDEIAFLGLYLCHPDHRGQGIGYALWQHALAHAGGRTVGLDGVAAQQANYAKSGFVLAGSTTRYSGRLDPAADPAVRPLRDGDAAAVAALDGAANGYARPTFLSAWLAPDPTRWSVVLEEEGTIGGFATARVCREGIKIGPVIAPDAEAALRLARAALDGAEGLPEVMIDLPEASADLAAQLQALGFAPTFATARMYRGPAPQAGTTLQAIATMELG</sequence>
<dbReference type="Proteomes" id="UP000193963">
    <property type="component" value="Unassembled WGS sequence"/>
</dbReference>
<dbReference type="InterPro" id="IPR052729">
    <property type="entry name" value="Acyl/Acetyltrans_Enzymes"/>
</dbReference>
<dbReference type="PANTHER" id="PTHR47237:SF1">
    <property type="entry name" value="SLL0310 PROTEIN"/>
    <property type="match status" value="1"/>
</dbReference>
<dbReference type="AlphaFoldDB" id="A0A1X6ZW78"/>
<protein>
    <submittedName>
        <fullName evidence="2">Acetyltransferase (GNAT) family protein</fullName>
    </submittedName>
</protein>
<evidence type="ECO:0000313" key="3">
    <source>
        <dbReference type="Proteomes" id="UP000193963"/>
    </source>
</evidence>
<gene>
    <name evidence="2" type="ORF">PSM7751_03091</name>
</gene>
<keyword evidence="3" id="KW-1185">Reference proteome</keyword>
<evidence type="ECO:0000259" key="1">
    <source>
        <dbReference type="PROSITE" id="PS51186"/>
    </source>
</evidence>
<accession>A0A1X6ZW78</accession>
<organism evidence="2 3">
    <name type="scientific">Pseudooceanicola marinus</name>
    <dbReference type="NCBI Taxonomy" id="396013"/>
    <lineage>
        <taxon>Bacteria</taxon>
        <taxon>Pseudomonadati</taxon>
        <taxon>Pseudomonadota</taxon>
        <taxon>Alphaproteobacteria</taxon>
        <taxon>Rhodobacterales</taxon>
        <taxon>Paracoccaceae</taxon>
        <taxon>Pseudooceanicola</taxon>
    </lineage>
</organism>
<dbReference type="PANTHER" id="PTHR47237">
    <property type="entry name" value="SLL0310 PROTEIN"/>
    <property type="match status" value="1"/>
</dbReference>
<dbReference type="GO" id="GO:0016747">
    <property type="term" value="F:acyltransferase activity, transferring groups other than amino-acyl groups"/>
    <property type="evidence" value="ECO:0007669"/>
    <property type="project" value="InterPro"/>
</dbReference>
<feature type="domain" description="N-acetyltransferase" evidence="1">
    <location>
        <begin position="135"/>
        <end position="276"/>
    </location>
</feature>
<dbReference type="InterPro" id="IPR041496">
    <property type="entry name" value="YitH/HolE_GNAT"/>
</dbReference>
<dbReference type="Pfam" id="PF18014">
    <property type="entry name" value="Acetyltransf_18"/>
    <property type="match status" value="1"/>
</dbReference>
<evidence type="ECO:0000313" key="2">
    <source>
        <dbReference type="EMBL" id="SLN61502.1"/>
    </source>
</evidence>